<dbReference type="CDD" id="cd05271">
    <property type="entry name" value="NDUFA9_like_SDR_a"/>
    <property type="match status" value="1"/>
</dbReference>
<gene>
    <name evidence="2" type="ORF">FIT61_01380</name>
</gene>
<dbReference type="Proteomes" id="UP000312102">
    <property type="component" value="Chromosome"/>
</dbReference>
<dbReference type="RefSeq" id="WP_139882754.1">
    <property type="nucleotide sequence ID" value="NZ_CP040986.1"/>
</dbReference>
<dbReference type="KEGG" id="mrk:FIT61_01380"/>
<dbReference type="Pfam" id="PF13460">
    <property type="entry name" value="NAD_binding_10"/>
    <property type="match status" value="1"/>
</dbReference>
<dbReference type="InterPro" id="IPR036291">
    <property type="entry name" value="NAD(P)-bd_dom_sf"/>
</dbReference>
<dbReference type="PANTHER" id="PTHR12126">
    <property type="entry name" value="NADH-UBIQUINONE OXIDOREDUCTASE 39 KDA SUBUNIT-RELATED"/>
    <property type="match status" value="1"/>
</dbReference>
<name>A0AAE6FSD7_9PROT</name>
<evidence type="ECO:0000259" key="1">
    <source>
        <dbReference type="Pfam" id="PF13460"/>
    </source>
</evidence>
<accession>A0AAE6FSD7</accession>
<proteinExistence type="predicted"/>
<dbReference type="AlphaFoldDB" id="A0AAE6FSD7"/>
<evidence type="ECO:0000313" key="3">
    <source>
        <dbReference type="Proteomes" id="UP000312102"/>
    </source>
</evidence>
<dbReference type="PANTHER" id="PTHR12126:SF11">
    <property type="entry name" value="NADH DEHYDROGENASE [UBIQUINONE] 1 ALPHA SUBCOMPLEX SUBUNIT 9, MITOCHONDRIAL"/>
    <property type="match status" value="1"/>
</dbReference>
<dbReference type="GO" id="GO:0044877">
    <property type="term" value="F:protein-containing complex binding"/>
    <property type="evidence" value="ECO:0007669"/>
    <property type="project" value="TreeGrafter"/>
</dbReference>
<evidence type="ECO:0000313" key="2">
    <source>
        <dbReference type="EMBL" id="QDD13135.1"/>
    </source>
</evidence>
<sequence>MAQSKKTIAIFGASGFLGSSIVLALNQSNCRLKLFSRNKEKIKYWTVNPDIQIFDFDLDNLTQLKKDLKNTDAVINLLGILHQSKKDSFDKIHHLWPSHLANTMKDLGIKRLIHLSALGASFNAPSLYLKSKAHGETALLNQKDLNLTILRPSIIFGARDNFINMFKVLVKWLPVIVLLSPQSKFQPIYIEDVSKALIKSLWDKKTYGKVYELGGSDVYSLKEIIKLIIKSEKLHRLIIPLNKPLSYIFALSMEILPIKILTRDNWRSMQVNNVVDPQYVMPYRYSQERLEHYLENKKNRLPMRTKYNLYRSKSGR</sequence>
<dbReference type="InterPro" id="IPR016040">
    <property type="entry name" value="NAD(P)-bd_dom"/>
</dbReference>
<keyword evidence="3" id="KW-1185">Reference proteome</keyword>
<organism evidence="2 3">
    <name type="scientific">Candidatus Methylopumilus rimovensis</name>
    <dbReference type="NCBI Taxonomy" id="2588535"/>
    <lineage>
        <taxon>Bacteria</taxon>
        <taxon>Pseudomonadati</taxon>
        <taxon>Pseudomonadota</taxon>
        <taxon>Betaproteobacteria</taxon>
        <taxon>Nitrosomonadales</taxon>
        <taxon>Methylophilaceae</taxon>
        <taxon>Candidatus Methylopumilus</taxon>
    </lineage>
</organism>
<dbReference type="EMBL" id="CP040986">
    <property type="protein sequence ID" value="QDD13135.1"/>
    <property type="molecule type" value="Genomic_DNA"/>
</dbReference>
<dbReference type="SUPFAM" id="SSF51735">
    <property type="entry name" value="NAD(P)-binding Rossmann-fold domains"/>
    <property type="match status" value="1"/>
</dbReference>
<protein>
    <submittedName>
        <fullName evidence="2">Complex I NDUFA9 subunit family protein</fullName>
    </submittedName>
</protein>
<feature type="domain" description="NAD(P)-binding" evidence="1">
    <location>
        <begin position="12"/>
        <end position="154"/>
    </location>
</feature>
<dbReference type="Gene3D" id="3.40.50.720">
    <property type="entry name" value="NAD(P)-binding Rossmann-like Domain"/>
    <property type="match status" value="1"/>
</dbReference>
<dbReference type="InterPro" id="IPR051207">
    <property type="entry name" value="ComplexI_NDUFA9_subunit"/>
</dbReference>
<reference evidence="2 3" key="1">
    <citation type="journal article" date="2019" name="ISME J.">
        <title>Evolution in action: habitat transition from sediment to the pelagial leads to genome streamlining in Methylophilaceae.</title>
        <authorList>
            <person name="Salcher M."/>
            <person name="Schaefle D."/>
            <person name="Kaspar M."/>
            <person name="Neuenschwander S.M."/>
            <person name="Ghai R."/>
        </authorList>
    </citation>
    <scope>NUCLEOTIDE SEQUENCE [LARGE SCALE GENOMIC DNA]</scope>
    <source>
        <strain evidence="2 3">MMS-RI-1</strain>
    </source>
</reference>